<dbReference type="PANTHER" id="PTHR43690">
    <property type="entry name" value="NARDILYSIN"/>
    <property type="match status" value="1"/>
</dbReference>
<feature type="region of interest" description="Disordered" evidence="7">
    <location>
        <begin position="1"/>
        <end position="28"/>
    </location>
</feature>
<gene>
    <name evidence="9" type="ORF">CHLRE_01g041855v5</name>
</gene>
<dbReference type="GeneID" id="66052128"/>
<dbReference type="InterPro" id="IPR001431">
    <property type="entry name" value="Pept_M16_Zn_BS"/>
</dbReference>
<proteinExistence type="inferred from homology"/>
<protein>
    <recommendedName>
        <fullName evidence="8">Peptidase M16 N-terminal domain-containing protein</fullName>
    </recommendedName>
</protein>
<dbReference type="AlphaFoldDB" id="A0A2K3E7G1"/>
<dbReference type="InParanoid" id="A0A2K3E7G1"/>
<dbReference type="EMBL" id="CM008962">
    <property type="protein sequence ID" value="PNW88730.1"/>
    <property type="molecule type" value="Genomic_DNA"/>
</dbReference>
<keyword evidence="6" id="KW-0482">Metalloprotease</keyword>
<dbReference type="GO" id="GO:0006508">
    <property type="term" value="P:proteolysis"/>
    <property type="evidence" value="ECO:0007669"/>
    <property type="project" value="UniProtKB-KW"/>
</dbReference>
<evidence type="ECO:0000256" key="5">
    <source>
        <dbReference type="ARBA" id="ARBA00022833"/>
    </source>
</evidence>
<dbReference type="GO" id="GO:0004222">
    <property type="term" value="F:metalloendopeptidase activity"/>
    <property type="evidence" value="ECO:0007669"/>
    <property type="project" value="InterPro"/>
</dbReference>
<evidence type="ECO:0000259" key="8">
    <source>
        <dbReference type="Pfam" id="PF00675"/>
    </source>
</evidence>
<keyword evidence="5" id="KW-0862">Zinc</keyword>
<dbReference type="InterPro" id="IPR050626">
    <property type="entry name" value="Peptidase_M16"/>
</dbReference>
<evidence type="ECO:0000256" key="3">
    <source>
        <dbReference type="ARBA" id="ARBA00022723"/>
    </source>
</evidence>
<dbReference type="STRING" id="3055.A0A2K3E7G1"/>
<keyword evidence="2" id="KW-0645">Protease</keyword>
<dbReference type="InterPro" id="IPR011249">
    <property type="entry name" value="Metalloenz_LuxS/M16"/>
</dbReference>
<reference evidence="9 10" key="1">
    <citation type="journal article" date="2007" name="Science">
        <title>The Chlamydomonas genome reveals the evolution of key animal and plant functions.</title>
        <authorList>
            <person name="Merchant S.S."/>
            <person name="Prochnik S.E."/>
            <person name="Vallon O."/>
            <person name="Harris E.H."/>
            <person name="Karpowicz S.J."/>
            <person name="Witman G.B."/>
            <person name="Terry A."/>
            <person name="Salamov A."/>
            <person name="Fritz-Laylin L.K."/>
            <person name="Marechal-Drouard L."/>
            <person name="Marshall W.F."/>
            <person name="Qu L.H."/>
            <person name="Nelson D.R."/>
            <person name="Sanderfoot A.A."/>
            <person name="Spalding M.H."/>
            <person name="Kapitonov V.V."/>
            <person name="Ren Q."/>
            <person name="Ferris P."/>
            <person name="Lindquist E."/>
            <person name="Shapiro H."/>
            <person name="Lucas S.M."/>
            <person name="Grimwood J."/>
            <person name="Schmutz J."/>
            <person name="Cardol P."/>
            <person name="Cerutti H."/>
            <person name="Chanfreau G."/>
            <person name="Chen C.L."/>
            <person name="Cognat V."/>
            <person name="Croft M.T."/>
            <person name="Dent R."/>
            <person name="Dutcher S."/>
            <person name="Fernandez E."/>
            <person name="Fukuzawa H."/>
            <person name="Gonzalez-Ballester D."/>
            <person name="Gonzalez-Halphen D."/>
            <person name="Hallmann A."/>
            <person name="Hanikenne M."/>
            <person name="Hippler M."/>
            <person name="Inwood W."/>
            <person name="Jabbari K."/>
            <person name="Kalanon M."/>
            <person name="Kuras R."/>
            <person name="Lefebvre P.A."/>
            <person name="Lemaire S.D."/>
            <person name="Lobanov A.V."/>
            <person name="Lohr M."/>
            <person name="Manuell A."/>
            <person name="Meier I."/>
            <person name="Mets L."/>
            <person name="Mittag M."/>
            <person name="Mittelmeier T."/>
            <person name="Moroney J.V."/>
            <person name="Moseley J."/>
            <person name="Napoli C."/>
            <person name="Nedelcu A.M."/>
            <person name="Niyogi K."/>
            <person name="Novoselov S.V."/>
            <person name="Paulsen I.T."/>
            <person name="Pazour G."/>
            <person name="Purton S."/>
            <person name="Ral J.P."/>
            <person name="Riano-Pachon D.M."/>
            <person name="Riekhof W."/>
            <person name="Rymarquis L."/>
            <person name="Schroda M."/>
            <person name="Stern D."/>
            <person name="Umen J."/>
            <person name="Willows R."/>
            <person name="Wilson N."/>
            <person name="Zimmer S.L."/>
            <person name="Allmer J."/>
            <person name="Balk J."/>
            <person name="Bisova K."/>
            <person name="Chen C.J."/>
            <person name="Elias M."/>
            <person name="Gendler K."/>
            <person name="Hauser C."/>
            <person name="Lamb M.R."/>
            <person name="Ledford H."/>
            <person name="Long J.C."/>
            <person name="Minagawa J."/>
            <person name="Page M.D."/>
            <person name="Pan J."/>
            <person name="Pootakham W."/>
            <person name="Roje S."/>
            <person name="Rose A."/>
            <person name="Stahlberg E."/>
            <person name="Terauchi A.M."/>
            <person name="Yang P."/>
            <person name="Ball S."/>
            <person name="Bowler C."/>
            <person name="Dieckmann C.L."/>
            <person name="Gladyshev V.N."/>
            <person name="Green P."/>
            <person name="Jorgensen R."/>
            <person name="Mayfield S."/>
            <person name="Mueller-Roeber B."/>
            <person name="Rajamani S."/>
            <person name="Sayre R.T."/>
            <person name="Brokstein P."/>
            <person name="Dubchak I."/>
            <person name="Goodstein D."/>
            <person name="Hornick L."/>
            <person name="Huang Y.W."/>
            <person name="Jhaveri J."/>
            <person name="Luo Y."/>
            <person name="Martinez D."/>
            <person name="Ngau W.C."/>
            <person name="Otillar B."/>
            <person name="Poliakov A."/>
            <person name="Porter A."/>
            <person name="Szajkowski L."/>
            <person name="Werner G."/>
            <person name="Zhou K."/>
            <person name="Grigoriev I.V."/>
            <person name="Rokhsar D.S."/>
            <person name="Grossman A.R."/>
        </authorList>
    </citation>
    <scope>NUCLEOTIDE SEQUENCE [LARGE SCALE GENOMIC DNA]</scope>
    <source>
        <strain evidence="10">CC-503</strain>
    </source>
</reference>
<dbReference type="InterPro" id="IPR011765">
    <property type="entry name" value="Pept_M16_N"/>
</dbReference>
<feature type="compositionally biased region" description="Low complexity" evidence="7">
    <location>
        <begin position="73"/>
        <end position="82"/>
    </location>
</feature>
<dbReference type="KEGG" id="cre:CHLRE_01g041855v5"/>
<feature type="region of interest" description="Disordered" evidence="7">
    <location>
        <begin position="58"/>
        <end position="204"/>
    </location>
</feature>
<dbReference type="Pfam" id="PF00675">
    <property type="entry name" value="Peptidase_M16"/>
    <property type="match status" value="1"/>
</dbReference>
<keyword evidence="10" id="KW-1185">Reference proteome</keyword>
<evidence type="ECO:0000256" key="7">
    <source>
        <dbReference type="SAM" id="MobiDB-lite"/>
    </source>
</evidence>
<evidence type="ECO:0000256" key="4">
    <source>
        <dbReference type="ARBA" id="ARBA00022801"/>
    </source>
</evidence>
<dbReference type="PANTHER" id="PTHR43690:SF18">
    <property type="entry name" value="INSULIN-DEGRADING ENZYME-RELATED"/>
    <property type="match status" value="1"/>
</dbReference>
<dbReference type="Proteomes" id="UP000006906">
    <property type="component" value="Chromosome 1"/>
</dbReference>
<feature type="domain" description="Peptidase M16 N-terminal" evidence="8">
    <location>
        <begin position="203"/>
        <end position="291"/>
    </location>
</feature>
<dbReference type="RefSeq" id="XP_042928738.1">
    <property type="nucleotide sequence ID" value="XM_043058824.1"/>
</dbReference>
<organism evidence="9 10">
    <name type="scientific">Chlamydomonas reinhardtii</name>
    <name type="common">Chlamydomonas smithii</name>
    <dbReference type="NCBI Taxonomy" id="3055"/>
    <lineage>
        <taxon>Eukaryota</taxon>
        <taxon>Viridiplantae</taxon>
        <taxon>Chlorophyta</taxon>
        <taxon>core chlorophytes</taxon>
        <taxon>Chlorophyceae</taxon>
        <taxon>CS clade</taxon>
        <taxon>Chlamydomonadales</taxon>
        <taxon>Chlamydomonadaceae</taxon>
        <taxon>Chlamydomonas</taxon>
    </lineage>
</organism>
<evidence type="ECO:0000256" key="6">
    <source>
        <dbReference type="ARBA" id="ARBA00023049"/>
    </source>
</evidence>
<name>A0A2K3E7G1_CHLRE</name>
<dbReference type="Gene3D" id="3.30.830.10">
    <property type="entry name" value="Metalloenzyme, LuxS/M16 peptidase-like"/>
    <property type="match status" value="2"/>
</dbReference>
<evidence type="ECO:0000256" key="2">
    <source>
        <dbReference type="ARBA" id="ARBA00022670"/>
    </source>
</evidence>
<comment type="similarity">
    <text evidence="1">Belongs to the peptidase M16 family.</text>
</comment>
<dbReference type="Gramene" id="PNW88730">
    <property type="protein sequence ID" value="PNW88730"/>
    <property type="gene ID" value="CHLRE_01g041855v5"/>
</dbReference>
<keyword evidence="3" id="KW-0479">Metal-binding</keyword>
<sequence>MPVSTRSRAGADGKTAAPAPIDVQKSPNDKKLYRYMVLDNGLKVLLISDPEMNAAPAADEGAAKAMEVDGEPAAAAAAAAAGKAGGQGAKAAGKAGGKAASGGGAGAGGRKRARADVDDGEESSGDLEPNDEDEDEDDEDEGEEGESGSGSEDEDEEMESGSGEDEEEDEGEEGEEEEEEGGEGGGRGGRRKKGGAGGGGDKAPVKKAAAAMAVGVGSFSDPEDIPGLSHYLEHMLFMGSGRYPAENEYDDYLTKHGGSSNAFTDLEVTNYHFEVAPPHLAGALDRFAQALGPSMGTAPGGGAGRPATA</sequence>
<dbReference type="OrthoDB" id="547684at2759"/>
<evidence type="ECO:0000313" key="10">
    <source>
        <dbReference type="Proteomes" id="UP000006906"/>
    </source>
</evidence>
<evidence type="ECO:0000313" key="9">
    <source>
        <dbReference type="EMBL" id="PNW88730.1"/>
    </source>
</evidence>
<dbReference type="SUPFAM" id="SSF63411">
    <property type="entry name" value="LuxS/MPP-like metallohydrolase"/>
    <property type="match status" value="1"/>
</dbReference>
<accession>A0A2K3E7G1</accession>
<feature type="compositionally biased region" description="Gly residues" evidence="7">
    <location>
        <begin position="83"/>
        <end position="108"/>
    </location>
</feature>
<evidence type="ECO:0000256" key="1">
    <source>
        <dbReference type="ARBA" id="ARBA00007261"/>
    </source>
</evidence>
<dbReference type="GO" id="GO:0046872">
    <property type="term" value="F:metal ion binding"/>
    <property type="evidence" value="ECO:0007669"/>
    <property type="project" value="UniProtKB-KW"/>
</dbReference>
<keyword evidence="4" id="KW-0378">Hydrolase</keyword>
<dbReference type="PROSITE" id="PS00143">
    <property type="entry name" value="INSULINASE"/>
    <property type="match status" value="1"/>
</dbReference>
<feature type="compositionally biased region" description="Acidic residues" evidence="7">
    <location>
        <begin position="118"/>
        <end position="182"/>
    </location>
</feature>